<keyword evidence="1" id="KW-0732">Signal</keyword>
<evidence type="ECO:0000313" key="3">
    <source>
        <dbReference type="Proteomes" id="UP000806378"/>
    </source>
</evidence>
<comment type="caution">
    <text evidence="2">The sequence shown here is derived from an EMBL/GenBank/DDBJ whole genome shotgun (WGS) entry which is preliminary data.</text>
</comment>
<dbReference type="Proteomes" id="UP000806378">
    <property type="component" value="Unassembled WGS sequence"/>
</dbReference>
<gene>
    <name evidence="2" type="ORF">BT93_L2507</name>
</gene>
<protein>
    <submittedName>
        <fullName evidence="2">Uncharacterized protein</fullName>
    </submittedName>
</protein>
<dbReference type="Gramene" id="rna-gnl|WGS:JABURB|Cocit.L2507.1">
    <property type="protein sequence ID" value="cds-KAF7847857.1"/>
    <property type="gene ID" value="gene-BT93_L2507"/>
</dbReference>
<sequence>MGRVGYGLGLFLLLSGRRTTQTEKNEGDACSVSFSARPTPPLRLRLAESLVGHLPLARPTPPPPQKPCRSQLGPEPLRLRLCLLTVSIAVCAHVDFSSQTKGREANPPPFPRCSPAVADEAHDGCPCSSARWLLSVLVAAPPFVWRLFPRRPQRSTLRP</sequence>
<dbReference type="EMBL" id="MU090453">
    <property type="protein sequence ID" value="KAF7847857.1"/>
    <property type="molecule type" value="Genomic_DNA"/>
</dbReference>
<organism evidence="2 3">
    <name type="scientific">Corymbia citriodora subsp. variegata</name>
    <dbReference type="NCBI Taxonomy" id="360336"/>
    <lineage>
        <taxon>Eukaryota</taxon>
        <taxon>Viridiplantae</taxon>
        <taxon>Streptophyta</taxon>
        <taxon>Embryophyta</taxon>
        <taxon>Tracheophyta</taxon>
        <taxon>Spermatophyta</taxon>
        <taxon>Magnoliopsida</taxon>
        <taxon>eudicotyledons</taxon>
        <taxon>Gunneridae</taxon>
        <taxon>Pentapetalae</taxon>
        <taxon>rosids</taxon>
        <taxon>malvids</taxon>
        <taxon>Myrtales</taxon>
        <taxon>Myrtaceae</taxon>
        <taxon>Myrtoideae</taxon>
        <taxon>Eucalypteae</taxon>
        <taxon>Corymbia</taxon>
    </lineage>
</organism>
<accession>A0A8T0CJP2</accession>
<proteinExistence type="predicted"/>
<keyword evidence="3" id="KW-1185">Reference proteome</keyword>
<feature type="signal peptide" evidence="1">
    <location>
        <begin position="1"/>
        <end position="22"/>
    </location>
</feature>
<evidence type="ECO:0000256" key="1">
    <source>
        <dbReference type="SAM" id="SignalP"/>
    </source>
</evidence>
<evidence type="ECO:0000313" key="2">
    <source>
        <dbReference type="EMBL" id="KAF7847857.1"/>
    </source>
</evidence>
<dbReference type="AlphaFoldDB" id="A0A8T0CJP2"/>
<reference evidence="2" key="1">
    <citation type="submission" date="2020-05" db="EMBL/GenBank/DDBJ databases">
        <title>WGS assembly of Corymbia citriodora subspecies variegata.</title>
        <authorList>
            <person name="Barry K."/>
            <person name="Hundley H."/>
            <person name="Shu S."/>
            <person name="Jenkins J."/>
            <person name="Grimwood J."/>
            <person name="Baten A."/>
        </authorList>
    </citation>
    <scope>NUCLEOTIDE SEQUENCE</scope>
    <source>
        <strain evidence="2">CV2-018</strain>
    </source>
</reference>
<feature type="chain" id="PRO_5035887903" evidence="1">
    <location>
        <begin position="23"/>
        <end position="159"/>
    </location>
</feature>
<name>A0A8T0CJP2_CORYI</name>